<dbReference type="Proteomes" id="UP000002527">
    <property type="component" value="Chromosome"/>
</dbReference>
<dbReference type="EMBL" id="AE017194">
    <property type="protein sequence ID" value="AAS42325.1"/>
    <property type="molecule type" value="Genomic_DNA"/>
</dbReference>
<dbReference type="KEGG" id="bca:BCE_3417"/>
<protein>
    <submittedName>
        <fullName evidence="1">Uncharacterized protein</fullName>
    </submittedName>
</protein>
<evidence type="ECO:0000313" key="1">
    <source>
        <dbReference type="EMBL" id="AAS42325.1"/>
    </source>
</evidence>
<sequence length="31" mass="3642">MLTLTIILGRYLANVLIWIHFDEGHTMWGNL</sequence>
<proteinExistence type="predicted"/>
<reference evidence="1 2" key="1">
    <citation type="journal article" date="2004" name="Nucleic Acids Res.">
        <title>The genome sequence of Bacillus cereus ATCC 10987 reveals metabolic adaptations and a large plasmid related to Bacillus anthracis pXO1.</title>
        <authorList>
            <person name="Rasko D.A."/>
            <person name="Ravel J."/>
            <person name="Okstad O.A."/>
            <person name="Helgason E."/>
            <person name="Cer R.Z."/>
            <person name="Jiang L."/>
            <person name="Shores K.A."/>
            <person name="Fouts D.E."/>
            <person name="Tourasse N.J."/>
            <person name="Angiuoli S.V."/>
            <person name="Kolonay J."/>
            <person name="Nelson W.C."/>
            <person name="Kolsto A.-B."/>
            <person name="Fraser C.M."/>
            <person name="Read T.D."/>
        </authorList>
    </citation>
    <scope>NUCLEOTIDE SEQUENCE [LARGE SCALE GENOMIC DNA]</scope>
    <source>
        <strain evidence="2">ATCC 10987 / NRS 248</strain>
    </source>
</reference>
<evidence type="ECO:0000313" key="2">
    <source>
        <dbReference type="Proteomes" id="UP000002527"/>
    </source>
</evidence>
<dbReference type="AlphaFoldDB" id="Q734I8"/>
<dbReference type="HOGENOM" id="CLU_3394892_0_0_9"/>
<gene>
    <name evidence="1" type="ordered locus">BCE_3417</name>
</gene>
<accession>Q734I8</accession>
<name>Q734I8_BACC1</name>
<organism evidence="1 2">
    <name type="scientific">Bacillus cereus (strain ATCC 10987 / NRS 248)</name>
    <dbReference type="NCBI Taxonomy" id="222523"/>
    <lineage>
        <taxon>Bacteria</taxon>
        <taxon>Bacillati</taxon>
        <taxon>Bacillota</taxon>
        <taxon>Bacilli</taxon>
        <taxon>Bacillales</taxon>
        <taxon>Bacillaceae</taxon>
        <taxon>Bacillus</taxon>
        <taxon>Bacillus cereus group</taxon>
    </lineage>
</organism>